<evidence type="ECO:0000313" key="1">
    <source>
        <dbReference type="Ensembl" id="ENSEBUP00000018857.1"/>
    </source>
</evidence>
<dbReference type="AlphaFoldDB" id="A0A8C4WXW3"/>
<sequence length="446" mass="48757">MSAKLGAHIYRMTGLAGEPGDNVHAEIDALSVRREAVRSLLRKVFKLRQCIRKSVRQSITATEHFVHSMKSQGPSEGGMGGEVAKRSCEVMQKVESVVLPALERRLQEQLEDPLAHLLRLGAGPLRLARALTAKRAEASAVSGETRDAPRAAAECLGASLSAELPQFIQTADRLMAAAVRALGAALMLFSQDVAFEMSALHGGESAGVRVSLQPSSISNSFSFMKKGGKEDLMKTTCIVENGDLENEQAKKEGYPYLQDNLQNEMSLLLQRVMSKGEKIEDEEDYTWKEGEDVVENATAGFQGEFVKTNNENREIHCIQEENGTLIVMETPVKRHGETKDDEREVKGGQEILEMDCETEKANSIIIEKGELPVDNTSGTLSCVEMSGAENCEGPFNVLSPNSAHDLPPPPPPPDLLLPCTSPTFPPPPPPVFFPYWPSTNQCFINK</sequence>
<dbReference type="SUPFAM" id="SSF103657">
    <property type="entry name" value="BAR/IMD domain-like"/>
    <property type="match status" value="1"/>
</dbReference>
<keyword evidence="2" id="KW-1185">Reference proteome</keyword>
<accession>A0A8C4WXW3</accession>
<dbReference type="InterPro" id="IPR027267">
    <property type="entry name" value="AH/BAR_dom_sf"/>
</dbReference>
<reference evidence="1" key="1">
    <citation type="submission" date="2025-08" db="UniProtKB">
        <authorList>
            <consortium name="Ensembl"/>
        </authorList>
    </citation>
    <scope>IDENTIFICATION</scope>
</reference>
<reference evidence="1" key="2">
    <citation type="submission" date="2025-09" db="UniProtKB">
        <authorList>
            <consortium name="Ensembl"/>
        </authorList>
    </citation>
    <scope>IDENTIFICATION</scope>
</reference>
<dbReference type="Proteomes" id="UP000694388">
    <property type="component" value="Unplaced"/>
</dbReference>
<protein>
    <submittedName>
        <fullName evidence="1">Uncharacterized protein</fullName>
    </submittedName>
</protein>
<proteinExistence type="predicted"/>
<organism evidence="1 2">
    <name type="scientific">Eptatretus burgeri</name>
    <name type="common">Inshore hagfish</name>
    <dbReference type="NCBI Taxonomy" id="7764"/>
    <lineage>
        <taxon>Eukaryota</taxon>
        <taxon>Metazoa</taxon>
        <taxon>Chordata</taxon>
        <taxon>Craniata</taxon>
        <taxon>Vertebrata</taxon>
        <taxon>Cyclostomata</taxon>
        <taxon>Myxini</taxon>
        <taxon>Myxiniformes</taxon>
        <taxon>Myxinidae</taxon>
        <taxon>Eptatretinae</taxon>
        <taxon>Eptatretus</taxon>
    </lineage>
</organism>
<evidence type="ECO:0000313" key="2">
    <source>
        <dbReference type="Proteomes" id="UP000694388"/>
    </source>
</evidence>
<name>A0A8C4WXW3_EPTBU</name>
<dbReference type="Ensembl" id="ENSEBUT00000019433.1">
    <property type="protein sequence ID" value="ENSEBUP00000018857.1"/>
    <property type="gene ID" value="ENSEBUG00000011765.1"/>
</dbReference>